<dbReference type="InterPro" id="IPR003439">
    <property type="entry name" value="ABC_transporter-like_ATP-bd"/>
</dbReference>
<accession>A0AAV5T9I6</accession>
<feature type="non-terminal residue" evidence="2">
    <location>
        <position position="102"/>
    </location>
</feature>
<protein>
    <recommendedName>
        <fullName evidence="1">ABC transporter domain-containing protein</fullName>
    </recommendedName>
</protein>
<dbReference type="SUPFAM" id="SSF52540">
    <property type="entry name" value="P-loop containing nucleoside triphosphate hydrolases"/>
    <property type="match status" value="1"/>
</dbReference>
<evidence type="ECO:0000313" key="3">
    <source>
        <dbReference type="Proteomes" id="UP001432027"/>
    </source>
</evidence>
<dbReference type="InterPro" id="IPR039421">
    <property type="entry name" value="Type_1_exporter"/>
</dbReference>
<dbReference type="AlphaFoldDB" id="A0AAV5T9I6"/>
<dbReference type="Gene3D" id="3.40.50.300">
    <property type="entry name" value="P-loop containing nucleotide triphosphate hydrolases"/>
    <property type="match status" value="1"/>
</dbReference>
<sequence>SGGQKQRIAIARALVRDPSILILDEATSALDNQSEQIVQEAMQKCAGNRTVVVIAHRLTTIEKADRIAVIDRGRVVQLGTHKELMEDMQGLYCGRVRAKDKK</sequence>
<dbReference type="GO" id="GO:0015421">
    <property type="term" value="F:ABC-type oligopeptide transporter activity"/>
    <property type="evidence" value="ECO:0007669"/>
    <property type="project" value="TreeGrafter"/>
</dbReference>
<feature type="non-terminal residue" evidence="2">
    <location>
        <position position="1"/>
    </location>
</feature>
<dbReference type="InterPro" id="IPR027417">
    <property type="entry name" value="P-loop_NTPase"/>
</dbReference>
<dbReference type="Pfam" id="PF00005">
    <property type="entry name" value="ABC_tran"/>
    <property type="match status" value="1"/>
</dbReference>
<name>A0AAV5T9I6_9BILA</name>
<feature type="domain" description="ABC transporter" evidence="1">
    <location>
        <begin position="1"/>
        <end position="28"/>
    </location>
</feature>
<dbReference type="EMBL" id="BTSX01000004">
    <property type="protein sequence ID" value="GMS92240.1"/>
    <property type="molecule type" value="Genomic_DNA"/>
</dbReference>
<dbReference type="PANTHER" id="PTHR43394">
    <property type="entry name" value="ATP-DEPENDENT PERMEASE MDL1, MITOCHONDRIAL"/>
    <property type="match status" value="1"/>
</dbReference>
<proteinExistence type="predicted"/>
<evidence type="ECO:0000313" key="2">
    <source>
        <dbReference type="EMBL" id="GMS92240.1"/>
    </source>
</evidence>
<reference evidence="2" key="1">
    <citation type="submission" date="2023-10" db="EMBL/GenBank/DDBJ databases">
        <title>Genome assembly of Pristionchus species.</title>
        <authorList>
            <person name="Yoshida K."/>
            <person name="Sommer R.J."/>
        </authorList>
    </citation>
    <scope>NUCLEOTIDE SEQUENCE</scope>
    <source>
        <strain evidence="2">RS0144</strain>
    </source>
</reference>
<dbReference type="Proteomes" id="UP001432027">
    <property type="component" value="Unassembled WGS sequence"/>
</dbReference>
<evidence type="ECO:0000259" key="1">
    <source>
        <dbReference type="Pfam" id="PF00005"/>
    </source>
</evidence>
<dbReference type="PANTHER" id="PTHR43394:SF19">
    <property type="entry name" value="ABC TRANSPORTER B FAMILY"/>
    <property type="match status" value="1"/>
</dbReference>
<comment type="caution">
    <text evidence="2">The sequence shown here is derived from an EMBL/GenBank/DDBJ whole genome shotgun (WGS) entry which is preliminary data.</text>
</comment>
<dbReference type="GO" id="GO:0005524">
    <property type="term" value="F:ATP binding"/>
    <property type="evidence" value="ECO:0007669"/>
    <property type="project" value="InterPro"/>
</dbReference>
<dbReference type="GO" id="GO:0016887">
    <property type="term" value="F:ATP hydrolysis activity"/>
    <property type="evidence" value="ECO:0007669"/>
    <property type="project" value="InterPro"/>
</dbReference>
<keyword evidence="3" id="KW-1185">Reference proteome</keyword>
<organism evidence="2 3">
    <name type="scientific">Pristionchus entomophagus</name>
    <dbReference type="NCBI Taxonomy" id="358040"/>
    <lineage>
        <taxon>Eukaryota</taxon>
        <taxon>Metazoa</taxon>
        <taxon>Ecdysozoa</taxon>
        <taxon>Nematoda</taxon>
        <taxon>Chromadorea</taxon>
        <taxon>Rhabditida</taxon>
        <taxon>Rhabditina</taxon>
        <taxon>Diplogasteromorpha</taxon>
        <taxon>Diplogasteroidea</taxon>
        <taxon>Neodiplogasteridae</taxon>
        <taxon>Pristionchus</taxon>
    </lineage>
</organism>
<gene>
    <name evidence="2" type="ORF">PENTCL1PPCAC_14415</name>
</gene>